<name>A0A2P2M6M4_RHIMU</name>
<organism evidence="2">
    <name type="scientific">Rhizophora mucronata</name>
    <name type="common">Asiatic mangrove</name>
    <dbReference type="NCBI Taxonomy" id="61149"/>
    <lineage>
        <taxon>Eukaryota</taxon>
        <taxon>Viridiplantae</taxon>
        <taxon>Streptophyta</taxon>
        <taxon>Embryophyta</taxon>
        <taxon>Tracheophyta</taxon>
        <taxon>Spermatophyta</taxon>
        <taxon>Magnoliopsida</taxon>
        <taxon>eudicotyledons</taxon>
        <taxon>Gunneridae</taxon>
        <taxon>Pentapetalae</taxon>
        <taxon>rosids</taxon>
        <taxon>fabids</taxon>
        <taxon>Malpighiales</taxon>
        <taxon>Rhizophoraceae</taxon>
        <taxon>Rhizophora</taxon>
    </lineage>
</organism>
<accession>A0A2P2M6M4</accession>
<dbReference type="AlphaFoldDB" id="A0A2P2M6M4"/>
<evidence type="ECO:0000313" key="2">
    <source>
        <dbReference type="EMBL" id="MBX25882.1"/>
    </source>
</evidence>
<sequence>MNLQCIIILSAIFFLSLSQINMVEVLIVHHLEGLLLSFATSGWFKGCSIATIYSFRV</sequence>
<keyword evidence="1" id="KW-0812">Transmembrane</keyword>
<proteinExistence type="predicted"/>
<keyword evidence="1" id="KW-1133">Transmembrane helix</keyword>
<reference evidence="2" key="1">
    <citation type="submission" date="2018-02" db="EMBL/GenBank/DDBJ databases">
        <title>Rhizophora mucronata_Transcriptome.</title>
        <authorList>
            <person name="Meera S.P."/>
            <person name="Sreeshan A."/>
            <person name="Augustine A."/>
        </authorList>
    </citation>
    <scope>NUCLEOTIDE SEQUENCE</scope>
    <source>
        <tissue evidence="2">Leaf</tissue>
    </source>
</reference>
<feature type="transmembrane region" description="Helical" evidence="1">
    <location>
        <begin position="34"/>
        <end position="55"/>
    </location>
</feature>
<evidence type="ECO:0000256" key="1">
    <source>
        <dbReference type="SAM" id="Phobius"/>
    </source>
</evidence>
<protein>
    <submittedName>
        <fullName evidence="2">Uncharacterized protein</fullName>
    </submittedName>
</protein>
<keyword evidence="1" id="KW-0472">Membrane</keyword>
<dbReference type="EMBL" id="GGEC01045398">
    <property type="protein sequence ID" value="MBX25882.1"/>
    <property type="molecule type" value="Transcribed_RNA"/>
</dbReference>